<name>A0ABT8EAW8_9BACL</name>
<dbReference type="SMART" id="SM00420">
    <property type="entry name" value="HTH_DEOR"/>
    <property type="match status" value="1"/>
</dbReference>
<evidence type="ECO:0000259" key="4">
    <source>
        <dbReference type="PROSITE" id="PS51000"/>
    </source>
</evidence>
<dbReference type="Proteomes" id="UP001168694">
    <property type="component" value="Unassembled WGS sequence"/>
</dbReference>
<accession>A0ABT8EAW8</accession>
<protein>
    <submittedName>
        <fullName evidence="5">YafY family protein</fullName>
    </submittedName>
</protein>
<reference evidence="5" key="1">
    <citation type="submission" date="2023-06" db="EMBL/GenBank/DDBJ databases">
        <title>Draft Genome Sequences of Representative Paenibacillus Polymyxa, Bacillus cereus, Fictibacillus sp., and Brevibacillus agri Strains Isolated from Amazonian Dark Earth.</title>
        <authorList>
            <person name="Pellegrinetti T.A."/>
            <person name="Cunha I.C.M."/>
            <person name="Chaves M.G."/>
            <person name="Freitas A.S."/>
            <person name="Silva A.V.R."/>
            <person name="Tsai S.M."/>
            <person name="Mendes L.W."/>
        </authorList>
    </citation>
    <scope>NUCLEOTIDE SEQUENCE</scope>
    <source>
        <strain evidence="5">CENA-BCM004</strain>
    </source>
</reference>
<dbReference type="EMBL" id="JAUHLN010000004">
    <property type="protein sequence ID" value="MDN4075027.1"/>
    <property type="molecule type" value="Genomic_DNA"/>
</dbReference>
<dbReference type="Pfam" id="PF08279">
    <property type="entry name" value="HTH_11"/>
    <property type="match status" value="1"/>
</dbReference>
<dbReference type="PANTHER" id="PTHR34580:SF1">
    <property type="entry name" value="PROTEIN PAFC"/>
    <property type="match status" value="1"/>
</dbReference>
<dbReference type="InterPro" id="IPR036390">
    <property type="entry name" value="WH_DNA-bd_sf"/>
</dbReference>
<dbReference type="InterPro" id="IPR036388">
    <property type="entry name" value="WH-like_DNA-bd_sf"/>
</dbReference>
<dbReference type="Pfam" id="PF25583">
    <property type="entry name" value="WCX"/>
    <property type="match status" value="1"/>
</dbReference>
<gene>
    <name evidence="5" type="ORF">QYF49_18820</name>
</gene>
<evidence type="ECO:0000256" key="1">
    <source>
        <dbReference type="ARBA" id="ARBA00023015"/>
    </source>
</evidence>
<comment type="caution">
    <text evidence="5">The sequence shown here is derived from an EMBL/GenBank/DDBJ whole genome shotgun (WGS) entry which is preliminary data.</text>
</comment>
<evidence type="ECO:0000313" key="5">
    <source>
        <dbReference type="EMBL" id="MDN4075027.1"/>
    </source>
</evidence>
<dbReference type="PROSITE" id="PS51000">
    <property type="entry name" value="HTH_DEOR_2"/>
    <property type="match status" value="1"/>
</dbReference>
<dbReference type="SUPFAM" id="SSF46785">
    <property type="entry name" value="Winged helix' DNA-binding domain"/>
    <property type="match status" value="1"/>
</dbReference>
<feature type="domain" description="HTH deoR-type" evidence="4">
    <location>
        <begin position="2"/>
        <end position="57"/>
    </location>
</feature>
<dbReference type="InterPro" id="IPR028349">
    <property type="entry name" value="PafC-like"/>
</dbReference>
<organism evidence="5 6">
    <name type="scientific">Fictibacillus terranigra</name>
    <dbReference type="NCBI Taxonomy" id="3058424"/>
    <lineage>
        <taxon>Bacteria</taxon>
        <taxon>Bacillati</taxon>
        <taxon>Bacillota</taxon>
        <taxon>Bacilli</taxon>
        <taxon>Bacillales</taxon>
        <taxon>Fictibacillaceae</taxon>
        <taxon>Fictibacillus</taxon>
    </lineage>
</organism>
<dbReference type="RefSeq" id="WP_290401145.1">
    <property type="nucleotide sequence ID" value="NZ_JAUHLN010000004.1"/>
</dbReference>
<dbReference type="Gene3D" id="1.10.10.10">
    <property type="entry name" value="Winged helix-like DNA-binding domain superfamily/Winged helix DNA-binding domain"/>
    <property type="match status" value="1"/>
</dbReference>
<dbReference type="InterPro" id="IPR018356">
    <property type="entry name" value="Tscrpt_reg_HTH_DeoR_CS"/>
</dbReference>
<sequence>MRADRLIAILLLLQNKGKLTTKELAEQLEVTPRTVHRDMESLSASGIPVVADRGKSGGWRLLEKYKTNLTGLKANELKSLFISPSVQLLSDLGITQDWNDAREKLLASIPASFHQEALDVWDRIHVDTSSWRQSPEKTTAFRTLQEAIWEERKLQILYERADGEAKERVVNPLGLVAKGSTWYLIASVNEDIRNYRISRITSAVKTEDAFTRPADFNLAQYWESSTKSFMKALPTYETEVELSPSIVPRIKFTGRFMQNIKLDAPLNDRWVPATICFDTEQEAAEFILGFSNQVRVIRPENLKQKVYVMAKAVVKMVDYD</sequence>
<keyword evidence="1" id="KW-0805">Transcription regulation</keyword>
<dbReference type="PROSITE" id="PS00894">
    <property type="entry name" value="HTH_DEOR_1"/>
    <property type="match status" value="1"/>
</dbReference>
<evidence type="ECO:0000313" key="6">
    <source>
        <dbReference type="Proteomes" id="UP001168694"/>
    </source>
</evidence>
<keyword evidence="6" id="KW-1185">Reference proteome</keyword>
<dbReference type="Pfam" id="PF13280">
    <property type="entry name" value="WYL"/>
    <property type="match status" value="1"/>
</dbReference>
<dbReference type="PIRSF" id="PIRSF016838">
    <property type="entry name" value="PafC"/>
    <property type="match status" value="1"/>
</dbReference>
<dbReference type="PROSITE" id="PS52050">
    <property type="entry name" value="WYL"/>
    <property type="match status" value="1"/>
</dbReference>
<dbReference type="InterPro" id="IPR057727">
    <property type="entry name" value="WCX_dom"/>
</dbReference>
<dbReference type="PANTHER" id="PTHR34580">
    <property type="match status" value="1"/>
</dbReference>
<keyword evidence="3" id="KW-0804">Transcription</keyword>
<dbReference type="InterPro" id="IPR013196">
    <property type="entry name" value="HTH_11"/>
</dbReference>
<evidence type="ECO:0000256" key="2">
    <source>
        <dbReference type="ARBA" id="ARBA00023125"/>
    </source>
</evidence>
<keyword evidence="2" id="KW-0238">DNA-binding</keyword>
<dbReference type="InterPro" id="IPR001034">
    <property type="entry name" value="DeoR_HTH"/>
</dbReference>
<dbReference type="InterPro" id="IPR026881">
    <property type="entry name" value="WYL_dom"/>
</dbReference>
<dbReference type="InterPro" id="IPR051534">
    <property type="entry name" value="CBASS_pafABC_assoc_protein"/>
</dbReference>
<proteinExistence type="predicted"/>
<evidence type="ECO:0000256" key="3">
    <source>
        <dbReference type="ARBA" id="ARBA00023163"/>
    </source>
</evidence>